<feature type="transmembrane region" description="Helical" evidence="2">
    <location>
        <begin position="1912"/>
        <end position="1933"/>
    </location>
</feature>
<evidence type="ECO:0000256" key="2">
    <source>
        <dbReference type="SAM" id="Phobius"/>
    </source>
</evidence>
<keyword evidence="2" id="KW-0472">Membrane</keyword>
<protein>
    <submittedName>
        <fullName evidence="3">Transmembrane protein, putative</fullName>
    </submittedName>
</protein>
<dbReference type="PANTHER" id="PTHR15332:SF175">
    <property type="entry name" value="PROPROTEIN CONVERTASE SUBTILISIN_KEXIN TYPE 5-LIKE"/>
    <property type="match status" value="1"/>
</dbReference>
<dbReference type="PANTHER" id="PTHR15332">
    <property type="entry name" value="PROPROTEIN CONVERTASE SUBTILISIN_KEXIN TYPE 5-LIKE"/>
    <property type="match status" value="1"/>
</dbReference>
<dbReference type="EMBL" id="GG662845">
    <property type="protein sequence ID" value="EAR87813.3"/>
    <property type="molecule type" value="Genomic_DNA"/>
</dbReference>
<dbReference type="SUPFAM" id="SSF57184">
    <property type="entry name" value="Growth factor receptor domain"/>
    <property type="match status" value="4"/>
</dbReference>
<dbReference type="HOGENOM" id="CLU_227999_0_0_1"/>
<keyword evidence="2" id="KW-1133">Transmembrane helix</keyword>
<feature type="region of interest" description="Disordered" evidence="1">
    <location>
        <begin position="1975"/>
        <end position="2002"/>
    </location>
</feature>
<gene>
    <name evidence="3" type="ORF">TTHERM_00002770</name>
</gene>
<evidence type="ECO:0000256" key="1">
    <source>
        <dbReference type="SAM" id="MobiDB-lite"/>
    </source>
</evidence>
<feature type="compositionally biased region" description="Low complexity" evidence="1">
    <location>
        <begin position="1975"/>
        <end position="1988"/>
    </location>
</feature>
<reference evidence="4" key="1">
    <citation type="journal article" date="2006" name="PLoS Biol.">
        <title>Macronuclear genome sequence of the ciliate Tetrahymena thermophila, a model eukaryote.</title>
        <authorList>
            <person name="Eisen J.A."/>
            <person name="Coyne R.S."/>
            <person name="Wu M."/>
            <person name="Wu D."/>
            <person name="Thiagarajan M."/>
            <person name="Wortman J.R."/>
            <person name="Badger J.H."/>
            <person name="Ren Q."/>
            <person name="Amedeo P."/>
            <person name="Jones K.M."/>
            <person name="Tallon L.J."/>
            <person name="Delcher A.L."/>
            <person name="Salzberg S.L."/>
            <person name="Silva J.C."/>
            <person name="Haas B.J."/>
            <person name="Majoros W.H."/>
            <person name="Farzad M."/>
            <person name="Carlton J.M."/>
            <person name="Smith R.K. Jr."/>
            <person name="Garg J."/>
            <person name="Pearlman R.E."/>
            <person name="Karrer K.M."/>
            <person name="Sun L."/>
            <person name="Manning G."/>
            <person name="Elde N.C."/>
            <person name="Turkewitz A.P."/>
            <person name="Asai D.J."/>
            <person name="Wilkes D.E."/>
            <person name="Wang Y."/>
            <person name="Cai H."/>
            <person name="Collins K."/>
            <person name="Stewart B.A."/>
            <person name="Lee S.R."/>
            <person name="Wilamowska K."/>
            <person name="Weinberg Z."/>
            <person name="Ruzzo W.L."/>
            <person name="Wloga D."/>
            <person name="Gaertig J."/>
            <person name="Frankel J."/>
            <person name="Tsao C.-C."/>
            <person name="Gorovsky M.A."/>
            <person name="Keeling P.J."/>
            <person name="Waller R.F."/>
            <person name="Patron N.J."/>
            <person name="Cherry J.M."/>
            <person name="Stover N.A."/>
            <person name="Krieger C.J."/>
            <person name="del Toro C."/>
            <person name="Ryder H.F."/>
            <person name="Williamson S.C."/>
            <person name="Barbeau R.A."/>
            <person name="Hamilton E.P."/>
            <person name="Orias E."/>
        </authorList>
    </citation>
    <scope>NUCLEOTIDE SEQUENCE [LARGE SCALE GENOMIC DNA]</scope>
    <source>
        <strain evidence="4">SB210</strain>
    </source>
</reference>
<feature type="region of interest" description="Disordered" evidence="1">
    <location>
        <begin position="2131"/>
        <end position="2152"/>
    </location>
</feature>
<dbReference type="Gene3D" id="2.10.220.10">
    <property type="entry name" value="Hormone Receptor, Insulin-like Growth Factor Receptor 1, Chain A, domain 2"/>
    <property type="match status" value="3"/>
</dbReference>
<keyword evidence="4" id="KW-1185">Reference proteome</keyword>
<feature type="compositionally biased region" description="Polar residues" evidence="1">
    <location>
        <begin position="2135"/>
        <end position="2147"/>
    </location>
</feature>
<name>Q22SF9_TETTS</name>
<feature type="compositionally biased region" description="Polar residues" evidence="1">
    <location>
        <begin position="1989"/>
        <end position="1998"/>
    </location>
</feature>
<dbReference type="GeneID" id="7832614"/>
<proteinExistence type="predicted"/>
<sequence length="2167" mass="245669">MNYYTIGTSPYIMVQMDNNNQQINSQQGPGIIAGYWYQFGFGFKQSLNIYYSIWQGYPQGGLVYPTFQQSNFQFRSDITQLTLCIICPPLENKFTQFVGQYSSIKMITGFYPPDTAKLIINENNMNDQLLRSAFFINDNLTNYTKKQYQPLTTDLIINCYNSTKFYFDGVCIDPSQCQNIVYFQTSQFGSVNSVFYNSVKLKCDVCQDYCLNCDNQSNCLQCKSGYVLDTTNNICKRCPVNSFYNSLNSLCVSNCPNGYQKDYINQLCVQNFNPFYILLNPLLYPRNFIQNDGFTLMDTNLQIQPDQYTQCWLENQSFGPYTILGGQNNLNSNKINKKILNLPKNFQKIITFQGLIYNNGQQGDFILEVNNNLVTLSSFTKIFTNYQLCDDNQQVNYYQLTYIINDSTTSLDINISSNKNGWGIRNFAMNITKCHSTCNDCTTDGNPWSCTTCQIQQTSILINQNCACSKGQYAQFQNCYSSPCYNCSNCPPNCLSCEDQTGKCTSCATGYSIQNGLCIINSSCSNQYSQDPGSSYCIRAKDQGMSFFVQDRIQLDLQFWYYTGLPEQFRQCYNRKYAPYIYGTQSVSLIMQLPQYQNYHYQVGFQFTAMNVDNFAAVDYMSYYIDNNLVKKANYRSNTTVSLCEDINYGENQVPEQIFQLKKDTNLNFTIGAYLPNSKWFTLNDLTIYYQRCHASCTNCLNGSTCTSCIQNSQPNAALGNFCYCNDGFYFTYDWNTSSGLCLPCNSFCKTCNGPSITDCITCQESYKVVNNICVNACQVNQFWDFNLHQCVNCSDCCSSCNGTSNSQCLSCQDPIMTLNSNVCKFNSDKNTCNSCNTNVSNSLCGGTQINHDYCLTKGWLSYNSNTCVNCFTADSNGNCGGSSIYNQLCNKYGYYYSSTLSQCLSCSQAFGVNCGDPSISNVCKQNRWMYQSLSTCISCNLQQSPLCCDATCKTCNGSSSNNCLSCFGSMVLFNNSCLDKCPNGYSYNSSQNNCQNCPVFIGVPECNNCASDCQTCSASTISQCKTCYGSRQLNAATNRCDCKDQEDQRMFFYECSMNNQAVLNIELSNQGPQMTIDFGKILADIPNYPTQTNSTTICKLLFSQAELQKIGFNSACQIQFNLVNIALDNTATIIQGDTLNFLPNILKFKINSSSYIDTFLNNIVYQQPPQNTGVVFNFKKIENSCNDYKITLDKVQNDSGRGFQSITWTLLNPTANQDDVQIQNILTQASNQSLLNITIPKGVITLNTQKSIQASYKLKNTYSASQQFVFQVQTFKSIASVLSSNMIIPYFRYLEFNLNLSYSIQYCDNYGNSLNTNDPIDITITSPQTSQISNQIKSNTQNQIVQIIQAYSFPPNSNNQINVQLQLSSDQSVTNMQQVSFSTVPPKLIVKINGGNQRIDYKSNLNLNANLRDLDVQDPNADQGITLVWSCTDPSDPTKQCYDQNAKPFNFNQINPSIPPSTFSPYTVIRVQAQANKDTRSSLDFIIVLFTEFDLPLLDISLNLLDPQGLTVNLNEEIFATLNYNTTVNTDILSFSTVFNTTININVTSSNMNEANYIQAIDSAINNNKLTNQQIISELSLFAEDLSLRTDLISSDQINQKKIQILEKLKQLILLLPSSSTFSSLSNKAIASLMPTIKLTLDQQNSQLTSLQSALSEDWSQVPYQNLSVAEKSIKNQLIFDFFKIIDSMANSSQSSNSTSQNLQIDISNKLGEKMNYNSLPNEDPKIFQGNSIKIQSQQVTEKNLCNYLFCSNFQPSETQTKSIIYNIAYKTYQQNPYLDDPSFQNLTQQIKQNIGNQTIASFPVINPSILSSSQNPSQNSIINQSSAMHNFQGAQLGKERLACYTKNKNQWTQSGCKLVFNSKNNQYTCFCESLGPTTIANDLQALIQNKNLQTAFSEQGFENISHFSDFYKYIAFWLIVCKTIGFILLYIKGNHLDKKFIKYQNKQVTSNFNQRQVIPLPLNLKSIKESNQNIIQSQKQQNENNSPFSVDQTKIQSQRKTRKRFFYSQNQIKEEQHHVQKKNKLIIQQIEYSNQQKNTKEIEEIKLEQKESSLQNFEDSSTPRKVEEQFAKADNKSIFSKHQIKNVFLENGNQIKNESKYEDQQCESLKKIPSIDYLCKEQAVQFETKENHSIQNSTPNTQRPQIIQKERLVLSYPKKQQIYEQ</sequence>
<dbReference type="InterPro" id="IPR006212">
    <property type="entry name" value="Furin_repeat"/>
</dbReference>
<dbReference type="KEGG" id="tet:TTHERM_00002770"/>
<accession>Q22SF9</accession>
<dbReference type="RefSeq" id="XP_001008058.3">
    <property type="nucleotide sequence ID" value="XM_001008058.3"/>
</dbReference>
<dbReference type="eggNOG" id="KOG3525">
    <property type="taxonomic scope" value="Eukaryota"/>
</dbReference>
<organism evidence="3 4">
    <name type="scientific">Tetrahymena thermophila (strain SB210)</name>
    <dbReference type="NCBI Taxonomy" id="312017"/>
    <lineage>
        <taxon>Eukaryota</taxon>
        <taxon>Sar</taxon>
        <taxon>Alveolata</taxon>
        <taxon>Ciliophora</taxon>
        <taxon>Intramacronucleata</taxon>
        <taxon>Oligohymenophorea</taxon>
        <taxon>Hymenostomatida</taxon>
        <taxon>Tetrahymenina</taxon>
        <taxon>Tetrahymenidae</taxon>
        <taxon>Tetrahymena</taxon>
    </lineage>
</organism>
<dbReference type="SMART" id="SM01411">
    <property type="entry name" value="Ephrin_rec_like"/>
    <property type="match status" value="2"/>
</dbReference>
<dbReference type="InterPro" id="IPR009030">
    <property type="entry name" value="Growth_fac_rcpt_cys_sf"/>
</dbReference>
<dbReference type="Proteomes" id="UP000009168">
    <property type="component" value="Unassembled WGS sequence"/>
</dbReference>
<dbReference type="CDD" id="cd00064">
    <property type="entry name" value="FU"/>
    <property type="match status" value="3"/>
</dbReference>
<evidence type="ECO:0000313" key="3">
    <source>
        <dbReference type="EMBL" id="EAR87813.3"/>
    </source>
</evidence>
<dbReference type="SMART" id="SM00261">
    <property type="entry name" value="FU"/>
    <property type="match status" value="5"/>
</dbReference>
<evidence type="ECO:0000313" key="4">
    <source>
        <dbReference type="Proteomes" id="UP000009168"/>
    </source>
</evidence>
<dbReference type="InParanoid" id="Q22SF9"/>
<keyword evidence="2 3" id="KW-0812">Transmembrane</keyword>